<dbReference type="InterPro" id="IPR036869">
    <property type="entry name" value="J_dom_sf"/>
</dbReference>
<dbReference type="Pfam" id="PF00226">
    <property type="entry name" value="DnaJ"/>
    <property type="match status" value="1"/>
</dbReference>
<organism evidence="2">
    <name type="scientific">Cymbidium ensifolium</name>
    <name type="common">Orchid</name>
    <name type="synonym">Epidendrum ensifolium</name>
    <dbReference type="NCBI Taxonomy" id="78740"/>
    <lineage>
        <taxon>Eukaryota</taxon>
        <taxon>Viridiplantae</taxon>
        <taxon>Streptophyta</taxon>
        <taxon>Embryophyta</taxon>
        <taxon>Tracheophyta</taxon>
        <taxon>Spermatophyta</taxon>
        <taxon>Magnoliopsida</taxon>
        <taxon>Liliopsida</taxon>
        <taxon>Asparagales</taxon>
        <taxon>Orchidaceae</taxon>
        <taxon>Epidendroideae</taxon>
        <taxon>Cymbidieae</taxon>
        <taxon>Cymbidiinae</taxon>
        <taxon>Cymbidium</taxon>
    </lineage>
</organism>
<dbReference type="Gene3D" id="1.10.287.110">
    <property type="entry name" value="DnaJ domain"/>
    <property type="match status" value="1"/>
</dbReference>
<dbReference type="PANTHER" id="PTHR45432:SF2">
    <property type="entry name" value="CHAPERONE PROTEIN DNAJ 11, CHLOROPLASTIC"/>
    <property type="match status" value="1"/>
</dbReference>
<name>A0A5B9MSJ4_CYMEN</name>
<feature type="domain" description="J" evidence="1">
    <location>
        <begin position="40"/>
        <end position="103"/>
    </location>
</feature>
<dbReference type="PRINTS" id="PR00625">
    <property type="entry name" value="JDOMAIN"/>
</dbReference>
<dbReference type="GO" id="GO:0005783">
    <property type="term" value="C:endoplasmic reticulum"/>
    <property type="evidence" value="ECO:0007669"/>
    <property type="project" value="UniProtKB-ARBA"/>
</dbReference>
<protein>
    <submittedName>
        <fullName evidence="2">Chaperone protein DnaJ 11 isoform X2</fullName>
    </submittedName>
</protein>
<accession>A0A5B9MSJ4</accession>
<proteinExistence type="evidence at transcript level"/>
<reference evidence="2" key="1">
    <citation type="journal article" date="2015" name="PLoS ONE">
        <title>Digital Gene Expression Analysis Based on De Novo Transcriptome Assembly Reveals New Genes Associated with Floral Organ Differentiation of the Orchid Plant Cymbidium ensifolium.</title>
        <authorList>
            <person name="Yang F."/>
            <person name="Zhu G."/>
        </authorList>
    </citation>
    <scope>NUCLEOTIDE SEQUENCE</scope>
</reference>
<dbReference type="PROSITE" id="PS50076">
    <property type="entry name" value="DNAJ_2"/>
    <property type="match status" value="1"/>
</dbReference>
<dbReference type="AlphaFoldDB" id="A0A5B9MSJ4"/>
<dbReference type="CDD" id="cd06257">
    <property type="entry name" value="DnaJ"/>
    <property type="match status" value="1"/>
</dbReference>
<sequence length="128" mass="14032">MSASSASFSKAPAVIRSPARRRGTVGMACSVAAKAAQGSGLYVVLGVGERASAGEIKSAYRTLAKRWHPDVAGESSAGTFLEIHQAYATLSDPEERERYDNMMGLLGLGFRREERFCVKRRWETDQCW</sequence>
<dbReference type="InterPro" id="IPR001623">
    <property type="entry name" value="DnaJ_domain"/>
</dbReference>
<dbReference type="SMART" id="SM00271">
    <property type="entry name" value="DnaJ"/>
    <property type="match status" value="1"/>
</dbReference>
<dbReference type="EMBL" id="MK470693">
    <property type="protein sequence ID" value="QEG03170.1"/>
    <property type="molecule type" value="mRNA"/>
</dbReference>
<dbReference type="SUPFAM" id="SSF46565">
    <property type="entry name" value="Chaperone J-domain"/>
    <property type="match status" value="1"/>
</dbReference>
<evidence type="ECO:0000313" key="2">
    <source>
        <dbReference type="EMBL" id="QEG03170.1"/>
    </source>
</evidence>
<evidence type="ECO:0000259" key="1">
    <source>
        <dbReference type="PROSITE" id="PS50076"/>
    </source>
</evidence>
<dbReference type="PANTHER" id="PTHR45432">
    <property type="entry name" value="CHAPERONE PROTEIN DNAJ 11, CHLOROPLASTIC-LIKE"/>
    <property type="match status" value="1"/>
</dbReference>